<dbReference type="SMART" id="SM00614">
    <property type="entry name" value="ZnF_BED"/>
    <property type="match status" value="1"/>
</dbReference>
<dbReference type="PANTHER" id="PTHR46481:SF10">
    <property type="entry name" value="ZINC FINGER BED DOMAIN-CONTAINING PROTEIN 39"/>
    <property type="match status" value="1"/>
</dbReference>
<gene>
    <name evidence="6" type="ORF">JOB18_000115</name>
</gene>
<comment type="caution">
    <text evidence="6">The sequence shown here is derived from an EMBL/GenBank/DDBJ whole genome shotgun (WGS) entry which is preliminary data.</text>
</comment>
<organism evidence="6 7">
    <name type="scientific">Solea senegalensis</name>
    <name type="common">Senegalese sole</name>
    <dbReference type="NCBI Taxonomy" id="28829"/>
    <lineage>
        <taxon>Eukaryota</taxon>
        <taxon>Metazoa</taxon>
        <taxon>Chordata</taxon>
        <taxon>Craniata</taxon>
        <taxon>Vertebrata</taxon>
        <taxon>Euteleostomi</taxon>
        <taxon>Actinopterygii</taxon>
        <taxon>Neopterygii</taxon>
        <taxon>Teleostei</taxon>
        <taxon>Neoteleostei</taxon>
        <taxon>Acanthomorphata</taxon>
        <taxon>Carangaria</taxon>
        <taxon>Pleuronectiformes</taxon>
        <taxon>Pleuronectoidei</taxon>
        <taxon>Soleidae</taxon>
        <taxon>Solea</taxon>
    </lineage>
</organism>
<dbReference type="InterPro" id="IPR052035">
    <property type="entry name" value="ZnF_BED_domain_contain"/>
</dbReference>
<protein>
    <submittedName>
        <fullName evidence="6">Zinc finger BED domain-containing protein 4-like</fullName>
    </submittedName>
</protein>
<dbReference type="GO" id="GO:0008270">
    <property type="term" value="F:zinc ion binding"/>
    <property type="evidence" value="ECO:0007669"/>
    <property type="project" value="UniProtKB-KW"/>
</dbReference>
<evidence type="ECO:0000256" key="3">
    <source>
        <dbReference type="ARBA" id="ARBA00022771"/>
    </source>
</evidence>
<sequence>MRISPVWEHFDLISPNKVRCSKELGYNNNTSSMLRHYRALHESKEDTRALSRQVKDTQPFSIVEDVGFRAFVSKRDPNYVLPTRQALKAMVEAKYESAKEKAKAKVEKAKARKLVGFFRSSTTAKSNKSYRIYKATDLRVCYHYKGKQSREDIPPRLLPLDVTGVANWRRLDTSVMEAKRSQYVTAHATVEVQRYLSEPNIGRLENPLEYWERQKLLYTNLHLLF</sequence>
<accession>A0AAV6PMG8</accession>
<keyword evidence="4" id="KW-0862">Zinc</keyword>
<keyword evidence="5" id="KW-0539">Nucleus</keyword>
<evidence type="ECO:0000256" key="2">
    <source>
        <dbReference type="ARBA" id="ARBA00022723"/>
    </source>
</evidence>
<evidence type="ECO:0000256" key="5">
    <source>
        <dbReference type="ARBA" id="ARBA00023242"/>
    </source>
</evidence>
<name>A0AAV6PMG8_SOLSE</name>
<evidence type="ECO:0000256" key="4">
    <source>
        <dbReference type="ARBA" id="ARBA00022833"/>
    </source>
</evidence>
<keyword evidence="7" id="KW-1185">Reference proteome</keyword>
<evidence type="ECO:0000256" key="1">
    <source>
        <dbReference type="ARBA" id="ARBA00004123"/>
    </source>
</evidence>
<evidence type="ECO:0000313" key="6">
    <source>
        <dbReference type="EMBL" id="KAG7474016.1"/>
    </source>
</evidence>
<dbReference type="PANTHER" id="PTHR46481">
    <property type="entry name" value="ZINC FINGER BED DOMAIN-CONTAINING PROTEIN 4"/>
    <property type="match status" value="1"/>
</dbReference>
<keyword evidence="3" id="KW-0863">Zinc-finger</keyword>
<proteinExistence type="predicted"/>
<evidence type="ECO:0000313" key="7">
    <source>
        <dbReference type="Proteomes" id="UP000693946"/>
    </source>
</evidence>
<dbReference type="EMBL" id="JAGKHQ010000021">
    <property type="protein sequence ID" value="KAG7474016.1"/>
    <property type="molecule type" value="Genomic_DNA"/>
</dbReference>
<comment type="subcellular location">
    <subcellularLocation>
        <location evidence="1">Nucleus</location>
    </subcellularLocation>
</comment>
<reference evidence="6 7" key="1">
    <citation type="journal article" date="2021" name="Sci. Rep.">
        <title>Chromosome anchoring in Senegalese sole (Solea senegalensis) reveals sex-associated markers and genome rearrangements in flatfish.</title>
        <authorList>
            <person name="Guerrero-Cozar I."/>
            <person name="Gomez-Garrido J."/>
            <person name="Berbel C."/>
            <person name="Martinez-Blanch J.F."/>
            <person name="Alioto T."/>
            <person name="Claros M.G."/>
            <person name="Gagnaire P.A."/>
            <person name="Manchado M."/>
        </authorList>
    </citation>
    <scope>NUCLEOTIDE SEQUENCE [LARGE SCALE GENOMIC DNA]</scope>
    <source>
        <strain evidence="6">Sse05_10M</strain>
    </source>
</reference>
<dbReference type="AlphaFoldDB" id="A0AAV6PMG8"/>
<dbReference type="Proteomes" id="UP000693946">
    <property type="component" value="Linkage Group LG9"/>
</dbReference>
<keyword evidence="2" id="KW-0479">Metal-binding</keyword>
<dbReference type="GO" id="GO:0005634">
    <property type="term" value="C:nucleus"/>
    <property type="evidence" value="ECO:0007669"/>
    <property type="project" value="UniProtKB-SubCell"/>
</dbReference>